<reference evidence="2" key="1">
    <citation type="submission" date="2023-02" db="EMBL/GenBank/DDBJ databases">
        <title>Actinokineospora globicatena NBRC 15670.</title>
        <authorList>
            <person name="Ichikawa N."/>
            <person name="Sato H."/>
            <person name="Tonouchi N."/>
        </authorList>
    </citation>
    <scope>NUCLEOTIDE SEQUENCE</scope>
    <source>
        <strain evidence="2">NBRC 15670</strain>
    </source>
</reference>
<proteinExistence type="predicted"/>
<evidence type="ECO:0000256" key="1">
    <source>
        <dbReference type="SAM" id="Phobius"/>
    </source>
</evidence>
<comment type="caution">
    <text evidence="2">The sequence shown here is derived from an EMBL/GenBank/DDBJ whole genome shotgun (WGS) entry which is preliminary data.</text>
</comment>
<feature type="transmembrane region" description="Helical" evidence="1">
    <location>
        <begin position="88"/>
        <end position="107"/>
    </location>
</feature>
<dbReference type="Proteomes" id="UP001165042">
    <property type="component" value="Unassembled WGS sequence"/>
</dbReference>
<accession>A0A9W6QTV8</accession>
<dbReference type="RefSeq" id="WP_253840999.1">
    <property type="nucleotide sequence ID" value="NZ_BAAAVC010000007.1"/>
</dbReference>
<feature type="transmembrane region" description="Helical" evidence="1">
    <location>
        <begin position="12"/>
        <end position="34"/>
    </location>
</feature>
<sequence>MANFDPKRVTPIEWAGIGAGALAFIFSFFSWYSVSFEGSSGLGFSGFDQSASAWSLGIGGWLPILLLVAAAVILVLPHVGTAVPNLVTIWLGLAAAAVVILLIRWLTLPSASSYGLGASGVSVGAGFGLYLGLIAAIVSAVAAVLAFTNSRKAVPPQAPPAPGYPA</sequence>
<keyword evidence="3" id="KW-1185">Reference proteome</keyword>
<protein>
    <submittedName>
        <fullName evidence="2">Uncharacterized protein</fullName>
    </submittedName>
</protein>
<keyword evidence="1" id="KW-0812">Transmembrane</keyword>
<dbReference type="AlphaFoldDB" id="A0A9W6QTV8"/>
<feature type="transmembrane region" description="Helical" evidence="1">
    <location>
        <begin position="54"/>
        <end position="76"/>
    </location>
</feature>
<gene>
    <name evidence="2" type="ORF">Aglo03_53600</name>
</gene>
<evidence type="ECO:0000313" key="3">
    <source>
        <dbReference type="Proteomes" id="UP001165042"/>
    </source>
</evidence>
<keyword evidence="1" id="KW-1133">Transmembrane helix</keyword>
<organism evidence="2 3">
    <name type="scientific">Actinokineospora globicatena</name>
    <dbReference type="NCBI Taxonomy" id="103729"/>
    <lineage>
        <taxon>Bacteria</taxon>
        <taxon>Bacillati</taxon>
        <taxon>Actinomycetota</taxon>
        <taxon>Actinomycetes</taxon>
        <taxon>Pseudonocardiales</taxon>
        <taxon>Pseudonocardiaceae</taxon>
        <taxon>Actinokineospora</taxon>
    </lineage>
</organism>
<keyword evidence="1" id="KW-0472">Membrane</keyword>
<dbReference type="EMBL" id="BSSD01000009">
    <property type="protein sequence ID" value="GLW94544.1"/>
    <property type="molecule type" value="Genomic_DNA"/>
</dbReference>
<name>A0A9W6QTV8_9PSEU</name>
<evidence type="ECO:0000313" key="2">
    <source>
        <dbReference type="EMBL" id="GLW94544.1"/>
    </source>
</evidence>
<feature type="transmembrane region" description="Helical" evidence="1">
    <location>
        <begin position="127"/>
        <end position="147"/>
    </location>
</feature>